<feature type="transmembrane region" description="Helical" evidence="1">
    <location>
        <begin position="37"/>
        <end position="55"/>
    </location>
</feature>
<dbReference type="Proteomes" id="UP001431217">
    <property type="component" value="Unassembled WGS sequence"/>
</dbReference>
<feature type="transmembrane region" description="Helical" evidence="1">
    <location>
        <begin position="124"/>
        <end position="157"/>
    </location>
</feature>
<feature type="transmembrane region" description="Helical" evidence="1">
    <location>
        <begin position="76"/>
        <end position="93"/>
    </location>
</feature>
<keyword evidence="4" id="KW-1185">Reference proteome</keyword>
<dbReference type="Pfam" id="PF01569">
    <property type="entry name" value="PAP2"/>
    <property type="match status" value="1"/>
</dbReference>
<evidence type="ECO:0000259" key="2">
    <source>
        <dbReference type="Pfam" id="PF01569"/>
    </source>
</evidence>
<sequence>MTNALARALSILGHPLLVLPAAALLLAAKAGAPGLSRLAFGLGGLAVLVLAYSWWQVRRGRWDHVDASARHERRTLNRFLLAAFAAAAAIAWTGGQHEFALGLALSALLIAVAMSSVRWCKLSLHVAFAVFAALLLANLSWQACAIASLFAAAVAWSRLALARHMPRDVAAGAAAGALAGGLFWRLLPGMAG</sequence>
<evidence type="ECO:0000313" key="3">
    <source>
        <dbReference type="EMBL" id="MCL1634108.1"/>
    </source>
</evidence>
<accession>A0ABT0MHN3</accession>
<dbReference type="InterPro" id="IPR000326">
    <property type="entry name" value="PAP2/HPO"/>
</dbReference>
<comment type="caution">
    <text evidence="3">The sequence shown here is derived from an EMBL/GenBank/DDBJ whole genome shotgun (WGS) entry which is preliminary data.</text>
</comment>
<gene>
    <name evidence="3" type="ORF">M2650_05610</name>
</gene>
<name>A0ABT0MHN3_9GAMM</name>
<dbReference type="EMBL" id="JAMBEP010000001">
    <property type="protein sequence ID" value="MCL1634108.1"/>
    <property type="molecule type" value="Genomic_DNA"/>
</dbReference>
<dbReference type="InterPro" id="IPR036938">
    <property type="entry name" value="PAP2/HPO_sf"/>
</dbReference>
<dbReference type="SUPFAM" id="SSF48317">
    <property type="entry name" value="Acid phosphatase/Vanadium-dependent haloperoxidase"/>
    <property type="match status" value="1"/>
</dbReference>
<protein>
    <submittedName>
        <fullName evidence="3">Phosphoesterase</fullName>
    </submittedName>
</protein>
<feature type="transmembrane region" description="Helical" evidence="1">
    <location>
        <begin position="99"/>
        <end position="117"/>
    </location>
</feature>
<keyword evidence="1" id="KW-0812">Transmembrane</keyword>
<organism evidence="3 4">
    <name type="scientific">Luteimonas galliterrae</name>
    <dbReference type="NCBI Taxonomy" id="2940486"/>
    <lineage>
        <taxon>Bacteria</taxon>
        <taxon>Pseudomonadati</taxon>
        <taxon>Pseudomonadota</taxon>
        <taxon>Gammaproteobacteria</taxon>
        <taxon>Lysobacterales</taxon>
        <taxon>Lysobacteraceae</taxon>
        <taxon>Luteimonas</taxon>
    </lineage>
</organism>
<feature type="domain" description="Phosphatidic acid phosphatase type 2/haloperoxidase" evidence="2">
    <location>
        <begin position="123"/>
        <end position="187"/>
    </location>
</feature>
<feature type="transmembrane region" description="Helical" evidence="1">
    <location>
        <begin position="169"/>
        <end position="187"/>
    </location>
</feature>
<keyword evidence="1" id="KW-0472">Membrane</keyword>
<evidence type="ECO:0000256" key="1">
    <source>
        <dbReference type="SAM" id="Phobius"/>
    </source>
</evidence>
<reference evidence="3 4" key="1">
    <citation type="submission" date="2022-05" db="EMBL/GenBank/DDBJ databases">
        <title>Luteimonas sp. SX5, whole genome shotgun sequencing project.</title>
        <authorList>
            <person name="Zhao G."/>
            <person name="Shen L."/>
        </authorList>
    </citation>
    <scope>NUCLEOTIDE SEQUENCE [LARGE SCALE GENOMIC DNA]</scope>
    <source>
        <strain evidence="3 4">SX5</strain>
    </source>
</reference>
<evidence type="ECO:0000313" key="4">
    <source>
        <dbReference type="Proteomes" id="UP001431217"/>
    </source>
</evidence>
<dbReference type="Gene3D" id="1.20.144.10">
    <property type="entry name" value="Phosphatidic acid phosphatase type 2/haloperoxidase"/>
    <property type="match status" value="1"/>
</dbReference>
<proteinExistence type="predicted"/>
<keyword evidence="1" id="KW-1133">Transmembrane helix</keyword>
<dbReference type="RefSeq" id="WP_249472303.1">
    <property type="nucleotide sequence ID" value="NZ_JAMBEP010000001.1"/>
</dbReference>